<dbReference type="Pfam" id="PF00083">
    <property type="entry name" value="Sugar_tr"/>
    <property type="match status" value="1"/>
</dbReference>
<comment type="subcellular location">
    <subcellularLocation>
        <location evidence="1">Membrane</location>
        <topology evidence="1">Multi-pass membrane protein</topology>
    </subcellularLocation>
</comment>
<dbReference type="InterPro" id="IPR020846">
    <property type="entry name" value="MFS_dom"/>
</dbReference>
<evidence type="ECO:0000313" key="8">
    <source>
        <dbReference type="Proteomes" id="UP000663859"/>
    </source>
</evidence>
<feature type="transmembrane region" description="Helical" evidence="5">
    <location>
        <begin position="420"/>
        <end position="442"/>
    </location>
</feature>
<feature type="transmembrane region" description="Helical" evidence="5">
    <location>
        <begin position="205"/>
        <end position="226"/>
    </location>
</feature>
<keyword evidence="3 5" id="KW-1133">Transmembrane helix</keyword>
<dbReference type="PANTHER" id="PTHR23508">
    <property type="entry name" value="CARBOXYLIC ACID TRANSPORTER PROTEIN HOMOLOG"/>
    <property type="match status" value="1"/>
</dbReference>
<organism evidence="7 8">
    <name type="scientific">Candidatus Methylacidithermus pantelleriae</name>
    <dbReference type="NCBI Taxonomy" id="2744239"/>
    <lineage>
        <taxon>Bacteria</taxon>
        <taxon>Pseudomonadati</taxon>
        <taxon>Verrucomicrobiota</taxon>
        <taxon>Methylacidiphilae</taxon>
        <taxon>Methylacidiphilales</taxon>
        <taxon>Methylacidiphilaceae</taxon>
        <taxon>Candidatus Methylacidithermus</taxon>
    </lineage>
</organism>
<accession>A0A8J2BNX7</accession>
<dbReference type="PANTHER" id="PTHR23508:SF10">
    <property type="entry name" value="CARBOXYLIC ACID TRANSPORTER PROTEIN HOMOLOG"/>
    <property type="match status" value="1"/>
</dbReference>
<dbReference type="GO" id="GO:0046943">
    <property type="term" value="F:carboxylic acid transmembrane transporter activity"/>
    <property type="evidence" value="ECO:0007669"/>
    <property type="project" value="TreeGrafter"/>
</dbReference>
<feature type="transmembrane region" description="Helical" evidence="5">
    <location>
        <begin position="363"/>
        <end position="384"/>
    </location>
</feature>
<keyword evidence="8" id="KW-1185">Reference proteome</keyword>
<feature type="transmembrane region" description="Helical" evidence="5">
    <location>
        <begin position="138"/>
        <end position="159"/>
    </location>
</feature>
<feature type="transmembrane region" description="Helical" evidence="5">
    <location>
        <begin position="179"/>
        <end position="199"/>
    </location>
</feature>
<protein>
    <submittedName>
        <fullName evidence="7">Major facilitator superfamily MFS_1</fullName>
    </submittedName>
</protein>
<reference evidence="7" key="1">
    <citation type="submission" date="2021-02" db="EMBL/GenBank/DDBJ databases">
        <authorList>
            <person name="Cremers G."/>
            <person name="Picone N."/>
        </authorList>
    </citation>
    <scope>NUCLEOTIDE SEQUENCE</scope>
    <source>
        <strain evidence="7">PQ17</strain>
    </source>
</reference>
<keyword evidence="2 5" id="KW-0812">Transmembrane</keyword>
<dbReference type="EMBL" id="CAJNOB010000045">
    <property type="protein sequence ID" value="CAF0702674.1"/>
    <property type="molecule type" value="Genomic_DNA"/>
</dbReference>
<dbReference type="InterPro" id="IPR005828">
    <property type="entry name" value="MFS_sugar_transport-like"/>
</dbReference>
<dbReference type="SUPFAM" id="SSF103473">
    <property type="entry name" value="MFS general substrate transporter"/>
    <property type="match status" value="1"/>
</dbReference>
<proteinExistence type="predicted"/>
<feature type="transmembrane region" description="Helical" evidence="5">
    <location>
        <begin position="83"/>
        <end position="104"/>
    </location>
</feature>
<evidence type="ECO:0000313" key="7">
    <source>
        <dbReference type="EMBL" id="CAF0702674.1"/>
    </source>
</evidence>
<feature type="transmembrane region" description="Helical" evidence="5">
    <location>
        <begin position="328"/>
        <end position="351"/>
    </location>
</feature>
<dbReference type="AlphaFoldDB" id="A0A8J2BNX7"/>
<evidence type="ECO:0000259" key="6">
    <source>
        <dbReference type="PROSITE" id="PS50850"/>
    </source>
</evidence>
<dbReference type="PROSITE" id="PS50850">
    <property type="entry name" value="MFS"/>
    <property type="match status" value="1"/>
</dbReference>
<feature type="transmembrane region" description="Helical" evidence="5">
    <location>
        <begin position="45"/>
        <end position="71"/>
    </location>
</feature>
<sequence length="497" mass="53623">MNGPLPQSYLENKSTETARPVAPVIYTSIPGRLDRLPWSVFHLKLVLALGITWVLDGLEVTLVGTMGAVLQRPDTLGLSGEEIGAAASAYVTGAVVGALFFGYLTDRLGRKRMFFLTLAIYLTGVLWSAFAWNGWSFALFRLLTGLGIGGEYAAINSAIDEWMPARLRGRVDLIVNGSFWIGAALGAGVTLVLFDWALIPAGLGWRFGFAFGAALGLVILGMRRYVPESPRWMIIHGKAGEAERLVAEIERQVERKTGRALPLVTTDLALDCHPALGFRPILGAVTGQYRRRGFLGLMLMTAQAFFYNSVFFTYSLVLVRFYGVEAEKAGLCVFPLALGNWMGPLLLGYFFDAVGRRRMIAGTFTAAGLLLGANSWAFACGLLSAREQILLWTVVFFLASAAASSAYLTVSEIFPLEIRALAIAFFYAVGTGLGGSVAPWLFGRLIEAGARSDLSLGYLIAAVLMLVAGVTEWIFGVDAENQGLETVAQPLSAAKQS</sequence>
<evidence type="ECO:0000256" key="3">
    <source>
        <dbReference type="ARBA" id="ARBA00022989"/>
    </source>
</evidence>
<evidence type="ECO:0000256" key="4">
    <source>
        <dbReference type="ARBA" id="ARBA00023136"/>
    </source>
</evidence>
<dbReference type="GO" id="GO:0005886">
    <property type="term" value="C:plasma membrane"/>
    <property type="evidence" value="ECO:0007669"/>
    <property type="project" value="TreeGrafter"/>
</dbReference>
<gene>
    <name evidence="7" type="ORF">MPNT_50153</name>
</gene>
<evidence type="ECO:0000256" key="5">
    <source>
        <dbReference type="SAM" id="Phobius"/>
    </source>
</evidence>
<feature type="transmembrane region" description="Helical" evidence="5">
    <location>
        <begin position="297"/>
        <end position="322"/>
    </location>
</feature>
<name>A0A8J2BNX7_9BACT</name>
<evidence type="ECO:0000256" key="2">
    <source>
        <dbReference type="ARBA" id="ARBA00022692"/>
    </source>
</evidence>
<dbReference type="CDD" id="cd17316">
    <property type="entry name" value="MFS_SV2_like"/>
    <property type="match status" value="1"/>
</dbReference>
<dbReference type="InterPro" id="IPR036259">
    <property type="entry name" value="MFS_trans_sf"/>
</dbReference>
<dbReference type="Gene3D" id="1.20.1250.20">
    <property type="entry name" value="MFS general substrate transporter like domains"/>
    <property type="match status" value="1"/>
</dbReference>
<feature type="transmembrane region" description="Helical" evidence="5">
    <location>
        <begin position="113"/>
        <end position="132"/>
    </location>
</feature>
<feature type="domain" description="Major facilitator superfamily (MFS) profile" evidence="6">
    <location>
        <begin position="45"/>
        <end position="480"/>
    </location>
</feature>
<feature type="transmembrane region" description="Helical" evidence="5">
    <location>
        <begin position="390"/>
        <end position="408"/>
    </location>
</feature>
<keyword evidence="4 5" id="KW-0472">Membrane</keyword>
<feature type="transmembrane region" description="Helical" evidence="5">
    <location>
        <begin position="454"/>
        <end position="475"/>
    </location>
</feature>
<dbReference type="Proteomes" id="UP000663859">
    <property type="component" value="Unassembled WGS sequence"/>
</dbReference>
<evidence type="ECO:0000256" key="1">
    <source>
        <dbReference type="ARBA" id="ARBA00004141"/>
    </source>
</evidence>
<comment type="caution">
    <text evidence="7">The sequence shown here is derived from an EMBL/GenBank/DDBJ whole genome shotgun (WGS) entry which is preliminary data.</text>
</comment>